<name>W9BA05_MYCCO</name>
<dbReference type="RefSeq" id="WP_036403929.1">
    <property type="nucleotide sequence ID" value="NZ_CCBB010000003.1"/>
</dbReference>
<evidence type="ECO:0000256" key="5">
    <source>
        <dbReference type="ARBA" id="ARBA00023002"/>
    </source>
</evidence>
<comment type="similarity">
    <text evidence="2">Belongs to the acyl-CoA dehydrogenase family.</text>
</comment>
<evidence type="ECO:0000313" key="8">
    <source>
        <dbReference type="EMBL" id="CDO11461.1"/>
    </source>
</evidence>
<dbReference type="InterPro" id="IPR009100">
    <property type="entry name" value="AcylCoA_DH/oxidase_NM_dom_sf"/>
</dbReference>
<keyword evidence="9" id="KW-1185">Reference proteome</keyword>
<dbReference type="EMBL" id="CCBB010000003">
    <property type="protein sequence ID" value="CDO11461.1"/>
    <property type="molecule type" value="Genomic_DNA"/>
</dbReference>
<reference evidence="8" key="2">
    <citation type="submission" date="2014-03" db="EMBL/GenBank/DDBJ databases">
        <authorList>
            <person name="Urmite Genomes"/>
        </authorList>
    </citation>
    <scope>NUCLEOTIDE SEQUENCE</scope>
    <source>
        <strain evidence="8">DSM 44829</strain>
    </source>
</reference>
<gene>
    <name evidence="8" type="primary">fadE18</name>
    <name evidence="8" type="ORF">BN977_06303</name>
</gene>
<feature type="domain" description="Acyl-CoA dehydrogenase/oxidase N-terminal" evidence="7">
    <location>
        <begin position="11"/>
        <end position="103"/>
    </location>
</feature>
<dbReference type="PANTHER" id="PTHR43884:SF20">
    <property type="entry name" value="ACYL-COA DEHYDROGENASE FADE28"/>
    <property type="match status" value="1"/>
</dbReference>
<evidence type="ECO:0000256" key="2">
    <source>
        <dbReference type="ARBA" id="ARBA00009347"/>
    </source>
</evidence>
<protein>
    <submittedName>
        <fullName evidence="8">Acyl-CoA dehydrogenase</fullName>
    </submittedName>
</protein>
<comment type="cofactor">
    <cofactor evidence="1">
        <name>FAD</name>
        <dbReference type="ChEBI" id="CHEBI:57692"/>
    </cofactor>
</comment>
<sequence>MTAAEFTEIHDELRAVARDVLGKDGGKEVSWSLVTQAGWTGLEVAGDLGGAGAGFREVAIICTELGRAAAASGYFGSAVLGVGALNSVAHEPDRDALLSSISAGTVTVAVALLTDHGDIDADVPFTVTRQGVLNGRSDFVIDAVGADRLLLLAVGPDGAPVLASVSGAELTVAPRPVLDESRRLATVSADGVSVAAESLWPLTGDRAVLAQRAATAIACDSLGLAEAMLSATVDFVCMRQQFGRAIGSFQAVKHACADMLVQISVSRRLVAAAVEAVADGSPEASRMASMAKSHTTETAVAVAGKAMQLHGGIGYTWEAGIHRYLKRATLNRALFGSPAAHRRLISAAY</sequence>
<keyword evidence="4" id="KW-0274">FAD</keyword>
<dbReference type="GO" id="GO:0050660">
    <property type="term" value="F:flavin adenine dinucleotide binding"/>
    <property type="evidence" value="ECO:0007669"/>
    <property type="project" value="InterPro"/>
</dbReference>
<dbReference type="Proteomes" id="UP000028870">
    <property type="component" value="Unassembled WGS sequence"/>
</dbReference>
<dbReference type="CDD" id="cd00567">
    <property type="entry name" value="ACAD"/>
    <property type="match status" value="1"/>
</dbReference>
<evidence type="ECO:0000256" key="4">
    <source>
        <dbReference type="ARBA" id="ARBA00022827"/>
    </source>
</evidence>
<dbReference type="SUPFAM" id="SSF56645">
    <property type="entry name" value="Acyl-CoA dehydrogenase NM domain-like"/>
    <property type="match status" value="1"/>
</dbReference>
<proteinExistence type="inferred from homology"/>
<dbReference type="SUPFAM" id="SSF47203">
    <property type="entry name" value="Acyl-CoA dehydrogenase C-terminal domain-like"/>
    <property type="match status" value="1"/>
</dbReference>
<evidence type="ECO:0000313" key="9">
    <source>
        <dbReference type="Proteomes" id="UP000028870"/>
    </source>
</evidence>
<evidence type="ECO:0000256" key="1">
    <source>
        <dbReference type="ARBA" id="ARBA00001974"/>
    </source>
</evidence>
<dbReference type="Gene3D" id="1.10.540.10">
    <property type="entry name" value="Acyl-CoA dehydrogenase/oxidase, N-terminal domain"/>
    <property type="match status" value="1"/>
</dbReference>
<dbReference type="eggNOG" id="COG1960">
    <property type="taxonomic scope" value="Bacteria"/>
</dbReference>
<dbReference type="GO" id="GO:0003995">
    <property type="term" value="F:acyl-CoA dehydrogenase activity"/>
    <property type="evidence" value="ECO:0007669"/>
    <property type="project" value="TreeGrafter"/>
</dbReference>
<feature type="domain" description="Acyl-CoA dehydrogenase/oxidase C-terminal" evidence="6">
    <location>
        <begin position="215"/>
        <end position="348"/>
    </location>
</feature>
<dbReference type="OrthoDB" id="8677713at2"/>
<accession>W9BA05</accession>
<dbReference type="InterPro" id="IPR036250">
    <property type="entry name" value="AcylCo_DH-like_C"/>
</dbReference>
<dbReference type="InterPro" id="IPR037069">
    <property type="entry name" value="AcylCoA_DH/ox_N_sf"/>
</dbReference>
<keyword evidence="5" id="KW-0560">Oxidoreductase</keyword>
<dbReference type="Pfam" id="PF02771">
    <property type="entry name" value="Acyl-CoA_dh_N"/>
    <property type="match status" value="1"/>
</dbReference>
<organism evidence="8 9">
    <name type="scientific">Mycolicibacterium cosmeticum</name>
    <dbReference type="NCBI Taxonomy" id="258533"/>
    <lineage>
        <taxon>Bacteria</taxon>
        <taxon>Bacillati</taxon>
        <taxon>Actinomycetota</taxon>
        <taxon>Actinomycetes</taxon>
        <taxon>Mycobacteriales</taxon>
        <taxon>Mycobacteriaceae</taxon>
        <taxon>Mycolicibacterium</taxon>
    </lineage>
</organism>
<keyword evidence="3" id="KW-0285">Flavoprotein</keyword>
<evidence type="ECO:0000259" key="7">
    <source>
        <dbReference type="Pfam" id="PF02771"/>
    </source>
</evidence>
<dbReference type="AlphaFoldDB" id="W9BA05"/>
<evidence type="ECO:0000256" key="3">
    <source>
        <dbReference type="ARBA" id="ARBA00022630"/>
    </source>
</evidence>
<reference evidence="8" key="1">
    <citation type="submission" date="2014-03" db="EMBL/GenBank/DDBJ databases">
        <title>Draft Genome Sequence of Mycobacterium cosmeticum DSM 44829.</title>
        <authorList>
            <person name="Croce O."/>
            <person name="Robert C."/>
            <person name="Raoult D."/>
            <person name="Drancourt M."/>
        </authorList>
    </citation>
    <scope>NUCLEOTIDE SEQUENCE [LARGE SCALE GENOMIC DNA]</scope>
    <source>
        <strain evidence="8">DSM 44829</strain>
    </source>
</reference>
<dbReference type="STRING" id="258533.BN977_06303"/>
<dbReference type="Gene3D" id="1.20.140.10">
    <property type="entry name" value="Butyryl-CoA Dehydrogenase, subunit A, domain 3"/>
    <property type="match status" value="1"/>
</dbReference>
<dbReference type="InterPro" id="IPR009075">
    <property type="entry name" value="AcylCo_DH/oxidase_C"/>
</dbReference>
<comment type="caution">
    <text evidence="8">The sequence shown here is derived from an EMBL/GenBank/DDBJ whole genome shotgun (WGS) entry which is preliminary data.</text>
</comment>
<dbReference type="Pfam" id="PF00441">
    <property type="entry name" value="Acyl-CoA_dh_1"/>
    <property type="match status" value="1"/>
</dbReference>
<dbReference type="InterPro" id="IPR013786">
    <property type="entry name" value="AcylCoA_DH/ox_N"/>
</dbReference>
<evidence type="ECO:0000259" key="6">
    <source>
        <dbReference type="Pfam" id="PF00441"/>
    </source>
</evidence>
<dbReference type="PANTHER" id="PTHR43884">
    <property type="entry name" value="ACYL-COA DEHYDROGENASE"/>
    <property type="match status" value="1"/>
</dbReference>